<dbReference type="Proteomes" id="UP001060170">
    <property type="component" value="Chromosome 7"/>
</dbReference>
<dbReference type="EMBL" id="CM045871">
    <property type="protein sequence ID" value="KAI7951831.1"/>
    <property type="molecule type" value="Genomic_DNA"/>
</dbReference>
<reference evidence="1 2" key="3">
    <citation type="journal article" date="2022" name="Microbiol. Spectr.">
        <title>Folding features and dynamics of 3D genome architecture in plant fungal pathogens.</title>
        <authorList>
            <person name="Xia C."/>
        </authorList>
    </citation>
    <scope>NUCLEOTIDE SEQUENCE [LARGE SCALE GENOMIC DNA]</scope>
    <source>
        <strain evidence="1 2">93-210</strain>
    </source>
</reference>
<reference evidence="2" key="2">
    <citation type="journal article" date="2018" name="Mol. Plant Microbe Interact.">
        <title>Genome sequence resources for the wheat stripe rust pathogen (Puccinia striiformis f. sp. tritici) and the barley stripe rust pathogen (Puccinia striiformis f. sp. hordei).</title>
        <authorList>
            <person name="Xia C."/>
            <person name="Wang M."/>
            <person name="Yin C."/>
            <person name="Cornejo O.E."/>
            <person name="Hulbert S.H."/>
            <person name="Chen X."/>
        </authorList>
    </citation>
    <scope>NUCLEOTIDE SEQUENCE [LARGE SCALE GENOMIC DNA]</scope>
    <source>
        <strain evidence="2">93-210</strain>
    </source>
</reference>
<keyword evidence="2" id="KW-1185">Reference proteome</keyword>
<accession>A0ACC0EET4</accession>
<evidence type="ECO:0000313" key="2">
    <source>
        <dbReference type="Proteomes" id="UP001060170"/>
    </source>
</evidence>
<name>A0ACC0EET4_9BASI</name>
<organism evidence="1 2">
    <name type="scientific">Puccinia striiformis f. sp. tritici</name>
    <dbReference type="NCBI Taxonomy" id="168172"/>
    <lineage>
        <taxon>Eukaryota</taxon>
        <taxon>Fungi</taxon>
        <taxon>Dikarya</taxon>
        <taxon>Basidiomycota</taxon>
        <taxon>Pucciniomycotina</taxon>
        <taxon>Pucciniomycetes</taxon>
        <taxon>Pucciniales</taxon>
        <taxon>Pucciniaceae</taxon>
        <taxon>Puccinia</taxon>
    </lineage>
</organism>
<protein>
    <submittedName>
        <fullName evidence="1">Uncharacterized protein</fullName>
    </submittedName>
</protein>
<proteinExistence type="predicted"/>
<comment type="caution">
    <text evidence="1">The sequence shown here is derived from an EMBL/GenBank/DDBJ whole genome shotgun (WGS) entry which is preliminary data.</text>
</comment>
<gene>
    <name evidence="1" type="ORF">MJO28_007515</name>
</gene>
<sequence length="321" mass="36745">MIHQNPRLRLQFSHAPPNCQVLEIQELRTDGAQLLNNDDMVTPPLLEGLLESFGDTIVELDLTFIDILLLPTSTIQTIRRIKNLRTVRLSYERREEETSCDCRHDPAFFCSLLSATQGLKKLVIGSFSSDHFPKILVSHLGRFQLPNIRHLVAEDEDVIELVFSLAVALKSTLTMASKIDLIDNDEEYVPLMFGILQDKLQGLHIYNPDKFAGIPNLNFTSRRLLRIDDCMHDPDLDLSKLDMFTYAPIEILVLSGSDTHKSCSTFVLYQVTRLRSLRKLVFYGVDLTFSAPENYLKACRDHQVECFNRYKPSLEELMVSQ</sequence>
<evidence type="ECO:0000313" key="1">
    <source>
        <dbReference type="EMBL" id="KAI7951831.1"/>
    </source>
</evidence>
<reference evidence="2" key="1">
    <citation type="journal article" date="2018" name="BMC Genomics">
        <title>Genomic insights into host adaptation between the wheat stripe rust pathogen (Puccinia striiformis f. sp. tritici) and the barley stripe rust pathogen (Puccinia striiformis f. sp. hordei).</title>
        <authorList>
            <person name="Xia C."/>
            <person name="Wang M."/>
            <person name="Yin C."/>
            <person name="Cornejo O.E."/>
            <person name="Hulbert S.H."/>
            <person name="Chen X."/>
        </authorList>
    </citation>
    <scope>NUCLEOTIDE SEQUENCE [LARGE SCALE GENOMIC DNA]</scope>
    <source>
        <strain evidence="2">93-210</strain>
    </source>
</reference>